<gene>
    <name evidence="2" type="ORF">Pmani_008790</name>
</gene>
<evidence type="ECO:0000256" key="1">
    <source>
        <dbReference type="SAM" id="MobiDB-lite"/>
    </source>
</evidence>
<evidence type="ECO:0000313" key="2">
    <source>
        <dbReference type="EMBL" id="KAK4320280.1"/>
    </source>
</evidence>
<evidence type="ECO:0000313" key="3">
    <source>
        <dbReference type="Proteomes" id="UP001292094"/>
    </source>
</evidence>
<reference evidence="2" key="1">
    <citation type="submission" date="2023-11" db="EMBL/GenBank/DDBJ databases">
        <title>Genome assemblies of two species of porcelain crab, Petrolisthes cinctipes and Petrolisthes manimaculis (Anomura: Porcellanidae).</title>
        <authorList>
            <person name="Angst P."/>
        </authorList>
    </citation>
    <scope>NUCLEOTIDE SEQUENCE</scope>
    <source>
        <strain evidence="2">PB745_02</strain>
        <tissue evidence="2">Gill</tissue>
    </source>
</reference>
<proteinExistence type="predicted"/>
<dbReference type="InterPro" id="IPR031937">
    <property type="entry name" value="PNISR"/>
</dbReference>
<feature type="compositionally biased region" description="Basic and acidic residues" evidence="1">
    <location>
        <begin position="68"/>
        <end position="84"/>
    </location>
</feature>
<feature type="compositionally biased region" description="Polar residues" evidence="1">
    <location>
        <begin position="177"/>
        <end position="187"/>
    </location>
</feature>
<dbReference type="Proteomes" id="UP001292094">
    <property type="component" value="Unassembled WGS sequence"/>
</dbReference>
<accession>A0AAE1Q4U8</accession>
<dbReference type="PANTHER" id="PTHR31518">
    <property type="entry name" value="ARGININE/SERINE-RICH PROTEIN PNISR"/>
    <property type="match status" value="1"/>
</dbReference>
<feature type="compositionally biased region" description="Polar residues" evidence="1">
    <location>
        <begin position="23"/>
        <end position="33"/>
    </location>
</feature>
<protein>
    <submittedName>
        <fullName evidence="2">Uncharacterized protein</fullName>
    </submittedName>
</protein>
<dbReference type="AlphaFoldDB" id="A0AAE1Q4U8"/>
<dbReference type="Pfam" id="PF15996">
    <property type="entry name" value="PNISR"/>
    <property type="match status" value="1"/>
</dbReference>
<feature type="region of interest" description="Disordered" evidence="1">
    <location>
        <begin position="175"/>
        <end position="204"/>
    </location>
</feature>
<organism evidence="2 3">
    <name type="scientific">Petrolisthes manimaculis</name>
    <dbReference type="NCBI Taxonomy" id="1843537"/>
    <lineage>
        <taxon>Eukaryota</taxon>
        <taxon>Metazoa</taxon>
        <taxon>Ecdysozoa</taxon>
        <taxon>Arthropoda</taxon>
        <taxon>Crustacea</taxon>
        <taxon>Multicrustacea</taxon>
        <taxon>Malacostraca</taxon>
        <taxon>Eumalacostraca</taxon>
        <taxon>Eucarida</taxon>
        <taxon>Decapoda</taxon>
        <taxon>Pleocyemata</taxon>
        <taxon>Anomura</taxon>
        <taxon>Galatheoidea</taxon>
        <taxon>Porcellanidae</taxon>
        <taxon>Petrolisthes</taxon>
    </lineage>
</organism>
<feature type="region of interest" description="Disordered" evidence="1">
    <location>
        <begin position="1"/>
        <end position="102"/>
    </location>
</feature>
<name>A0AAE1Q4U8_9EUCA</name>
<keyword evidence="3" id="KW-1185">Reference proteome</keyword>
<dbReference type="EMBL" id="JAWZYT010000676">
    <property type="protein sequence ID" value="KAK4320280.1"/>
    <property type="molecule type" value="Genomic_DNA"/>
</dbReference>
<sequence>MIFMEFYIPQDSDSEDGSEHSRSASPEPSSTTPGLGLSRKRRSRFEPQGDLGPQDTSKKEDEDEEREEDGKGATEEKENEDQGKLRLRISSPEPVKSEEEKMQEMMLKLRRWMTEILLDVTTDMMEEVAGEVVSRARMKDSVDEIETGGDNRDGSVLVRADPSLGTELGLSRIQYPASGNSESQGVESLSRPINLHQAIRSHKG</sequence>
<comment type="caution">
    <text evidence="2">The sequence shown here is derived from an EMBL/GenBank/DDBJ whole genome shotgun (WGS) entry which is preliminary data.</text>
</comment>
<feature type="region of interest" description="Disordered" evidence="1">
    <location>
        <begin position="139"/>
        <end position="158"/>
    </location>
</feature>